<dbReference type="Gene3D" id="3.40.50.1820">
    <property type="entry name" value="alpha/beta hydrolase"/>
    <property type="match status" value="1"/>
</dbReference>
<evidence type="ECO:0000313" key="11">
    <source>
        <dbReference type="EMBL" id="CCC69323.1"/>
    </source>
</evidence>
<dbReference type="GO" id="GO:0005737">
    <property type="term" value="C:cytoplasm"/>
    <property type="evidence" value="ECO:0007669"/>
    <property type="project" value="TreeGrafter"/>
</dbReference>
<dbReference type="InterPro" id="IPR003140">
    <property type="entry name" value="PLipase/COase/thioEstase"/>
</dbReference>
<name>G0VCW2_NAUCA</name>
<organism evidence="11 12">
    <name type="scientific">Naumovozyma castellii</name>
    <name type="common">Yeast</name>
    <name type="synonym">Saccharomyces castellii</name>
    <dbReference type="NCBI Taxonomy" id="27288"/>
    <lineage>
        <taxon>Eukaryota</taxon>
        <taxon>Fungi</taxon>
        <taxon>Dikarya</taxon>
        <taxon>Ascomycota</taxon>
        <taxon>Saccharomycotina</taxon>
        <taxon>Saccharomycetes</taxon>
        <taxon>Saccharomycetales</taxon>
        <taxon>Saccharomycetaceae</taxon>
        <taxon>Naumovozyma</taxon>
    </lineage>
</organism>
<sequence>MSCIRIAAKVQPAKQAIIVFHGLGDTGMGWTFLAEHLQKNERFQRTNFIFPTAPTVPVAMAGCRMPSWFDLFEPGFDTDKWDVDGIKKSLNILNGYVKEQMDAGITSKNIVVGGFSQGAALTLASIKFLPWEMAAFVSLSGFVPMKKSLRGMSNNVNRSTRVFHGHGGMDMMVPHERAEEARSFFKDECSMQNYELHTYPMMEHSASEPELEDLEKFLSEVFDAVKSE</sequence>
<comment type="function">
    <text evidence="7">Hydrolyzes fatty acids from S-acylated cysteine residues in proteins with a strong preference for palmitoylated G-alpha proteins over other acyl substrates. Mediates the deacylation of G-alpha proteins such as GPA1 in vivo, but has weak or no activity toward palmitoylated Ras proteins. Has weak lysophospholipase activity in vitro; however such activity may not exist in vivo.</text>
</comment>
<dbReference type="GO" id="GO:0008474">
    <property type="term" value="F:palmitoyl-(protein) hydrolase activity"/>
    <property type="evidence" value="ECO:0007669"/>
    <property type="project" value="UniProtKB-EC"/>
</dbReference>
<keyword evidence="6" id="KW-0443">Lipid metabolism</keyword>
<dbReference type="HOGENOM" id="CLU_049413_3_8_1"/>
<dbReference type="RefSeq" id="XP_003675688.1">
    <property type="nucleotide sequence ID" value="XM_003675640.1"/>
</dbReference>
<keyword evidence="4" id="KW-0719">Serine esterase</keyword>
<dbReference type="FunCoup" id="G0VCW2">
    <property type="interactions" value="495"/>
</dbReference>
<keyword evidence="6" id="KW-0276">Fatty acid metabolism</keyword>
<dbReference type="OrthoDB" id="2418081at2759"/>
<dbReference type="GO" id="GO:0052689">
    <property type="term" value="F:carboxylic ester hydrolase activity"/>
    <property type="evidence" value="ECO:0007669"/>
    <property type="project" value="UniProtKB-KW"/>
</dbReference>
<keyword evidence="12" id="KW-1185">Reference proteome</keyword>
<dbReference type="GO" id="GO:0006631">
    <property type="term" value="P:fatty acid metabolic process"/>
    <property type="evidence" value="ECO:0007669"/>
    <property type="project" value="UniProtKB-KW"/>
</dbReference>
<dbReference type="OMA" id="WYDILAM"/>
<dbReference type="PANTHER" id="PTHR10655">
    <property type="entry name" value="LYSOPHOSPHOLIPASE-RELATED"/>
    <property type="match status" value="1"/>
</dbReference>
<evidence type="ECO:0000256" key="3">
    <source>
        <dbReference type="ARBA" id="ARBA00014923"/>
    </source>
</evidence>
<dbReference type="GeneID" id="96902905"/>
<dbReference type="Proteomes" id="UP000001640">
    <property type="component" value="Chromosome 3"/>
</dbReference>
<dbReference type="SUPFAM" id="SSF53474">
    <property type="entry name" value="alpha/beta-Hydrolases"/>
    <property type="match status" value="1"/>
</dbReference>
<dbReference type="KEGG" id="ncs:NCAS_0C03330"/>
<evidence type="ECO:0000256" key="8">
    <source>
        <dbReference type="ARBA" id="ARBA00031195"/>
    </source>
</evidence>
<feature type="domain" description="Phospholipase/carboxylesterase/thioesterase" evidence="10">
    <location>
        <begin position="2"/>
        <end position="220"/>
    </location>
</feature>
<dbReference type="STRING" id="1064592.G0VCW2"/>
<dbReference type="Pfam" id="PF02230">
    <property type="entry name" value="Abhydrolase_2"/>
    <property type="match status" value="1"/>
</dbReference>
<comment type="similarity">
    <text evidence="1">Belongs to the AB hydrolase superfamily. AB hydrolase 2 family.</text>
</comment>
<comment type="catalytic activity">
    <reaction evidence="9">
        <text>S-hexadecanoyl-L-cysteinyl-[protein] + H2O = L-cysteinyl-[protein] + hexadecanoate + H(+)</text>
        <dbReference type="Rhea" id="RHEA:19233"/>
        <dbReference type="Rhea" id="RHEA-COMP:10131"/>
        <dbReference type="Rhea" id="RHEA-COMP:11032"/>
        <dbReference type="ChEBI" id="CHEBI:7896"/>
        <dbReference type="ChEBI" id="CHEBI:15377"/>
        <dbReference type="ChEBI" id="CHEBI:15378"/>
        <dbReference type="ChEBI" id="CHEBI:29950"/>
        <dbReference type="ChEBI" id="CHEBI:74151"/>
        <dbReference type="EC" id="3.1.2.22"/>
    </reaction>
</comment>
<evidence type="ECO:0000256" key="1">
    <source>
        <dbReference type="ARBA" id="ARBA00006499"/>
    </source>
</evidence>
<evidence type="ECO:0000256" key="7">
    <source>
        <dbReference type="ARBA" id="ARBA00029392"/>
    </source>
</evidence>
<keyword evidence="5" id="KW-0378">Hydrolase</keyword>
<evidence type="ECO:0000256" key="9">
    <source>
        <dbReference type="ARBA" id="ARBA00047337"/>
    </source>
</evidence>
<evidence type="ECO:0000256" key="2">
    <source>
        <dbReference type="ARBA" id="ARBA00012423"/>
    </source>
</evidence>
<gene>
    <name evidence="11" type="primary">NCAS0C03330</name>
    <name evidence="11" type="ordered locus">NCAS_0C03330</name>
</gene>
<evidence type="ECO:0000313" key="12">
    <source>
        <dbReference type="Proteomes" id="UP000001640"/>
    </source>
</evidence>
<evidence type="ECO:0000256" key="4">
    <source>
        <dbReference type="ARBA" id="ARBA00022487"/>
    </source>
</evidence>
<reference key="2">
    <citation type="submission" date="2011-08" db="EMBL/GenBank/DDBJ databases">
        <title>Genome sequence of Naumovozyma castellii.</title>
        <authorList>
            <person name="Gordon J.L."/>
            <person name="Armisen D."/>
            <person name="Proux-Wera E."/>
            <person name="OhEigeartaigh S.S."/>
            <person name="Byrne K.P."/>
            <person name="Wolfe K.H."/>
        </authorList>
    </citation>
    <scope>NUCLEOTIDE SEQUENCE</scope>
    <source>
        <strain>Type strain:CBS 4309</strain>
    </source>
</reference>
<accession>G0VCW2</accession>
<dbReference type="InterPro" id="IPR029058">
    <property type="entry name" value="AB_hydrolase_fold"/>
</dbReference>
<dbReference type="PANTHER" id="PTHR10655:SF17">
    <property type="entry name" value="LYSOPHOSPHOLIPASE-LIKE PROTEIN 1"/>
    <property type="match status" value="1"/>
</dbReference>
<reference evidence="11 12" key="1">
    <citation type="journal article" date="2011" name="Proc. Natl. Acad. Sci. U.S.A.">
        <title>Evolutionary erosion of yeast sex chromosomes by mating-type switching accidents.</title>
        <authorList>
            <person name="Gordon J.L."/>
            <person name="Armisen D."/>
            <person name="Proux-Wera E."/>
            <person name="Oheigeartaigh S.S."/>
            <person name="Byrne K.P."/>
            <person name="Wolfe K.H."/>
        </authorList>
    </citation>
    <scope>NUCLEOTIDE SEQUENCE [LARGE SCALE GENOMIC DNA]</scope>
    <source>
        <strain evidence="12">ATCC 76901 / BCRC 22586 / CBS 4309 / NBRC 1992 / NRRL Y-12630</strain>
    </source>
</reference>
<evidence type="ECO:0000259" key="10">
    <source>
        <dbReference type="Pfam" id="PF02230"/>
    </source>
</evidence>
<proteinExistence type="inferred from homology"/>
<dbReference type="EMBL" id="HE576754">
    <property type="protein sequence ID" value="CCC69323.1"/>
    <property type="molecule type" value="Genomic_DNA"/>
</dbReference>
<protein>
    <recommendedName>
        <fullName evidence="3">Acyl-protein thioesterase 1</fullName>
        <ecNumber evidence="2">3.1.2.22</ecNumber>
    </recommendedName>
    <alternativeName>
        <fullName evidence="8">Palmitoyl-protein hydrolase</fullName>
    </alternativeName>
</protein>
<dbReference type="eggNOG" id="KOG2112">
    <property type="taxonomic scope" value="Eukaryota"/>
</dbReference>
<evidence type="ECO:0000256" key="5">
    <source>
        <dbReference type="ARBA" id="ARBA00022801"/>
    </source>
</evidence>
<dbReference type="EC" id="3.1.2.22" evidence="2"/>
<dbReference type="InParanoid" id="G0VCW2"/>
<dbReference type="InterPro" id="IPR050565">
    <property type="entry name" value="LYPA1-2/EST-like"/>
</dbReference>
<evidence type="ECO:0000256" key="6">
    <source>
        <dbReference type="ARBA" id="ARBA00022832"/>
    </source>
</evidence>
<dbReference type="AlphaFoldDB" id="G0VCW2"/>